<dbReference type="Proteomes" id="UP001347146">
    <property type="component" value="Unassembled WGS sequence"/>
</dbReference>
<dbReference type="RefSeq" id="WP_330433055.1">
    <property type="nucleotide sequence ID" value="NZ_JAZDUF010000003.1"/>
</dbReference>
<dbReference type="InterPro" id="IPR027417">
    <property type="entry name" value="P-loop_NTPase"/>
</dbReference>
<reference evidence="8 9" key="1">
    <citation type="submission" date="2024-01" db="EMBL/GenBank/DDBJ databases">
        <title>Draft genome sequence of Gordonia sp. LSe1-13.</title>
        <authorList>
            <person name="Suphannarot A."/>
            <person name="Mingma R."/>
        </authorList>
    </citation>
    <scope>NUCLEOTIDE SEQUENCE [LARGE SCALE GENOMIC DNA]</scope>
    <source>
        <strain evidence="8 9">LSe1-13</strain>
    </source>
</reference>
<evidence type="ECO:0000256" key="3">
    <source>
        <dbReference type="ARBA" id="ARBA00022777"/>
    </source>
</evidence>
<keyword evidence="4" id="KW-0067">ATP-binding</keyword>
<dbReference type="InterPro" id="IPR050445">
    <property type="entry name" value="Bact_polysacc_biosynth/exp"/>
</dbReference>
<dbReference type="Gene3D" id="3.40.50.300">
    <property type="entry name" value="P-loop containing nucleotide triphosphate hydrolases"/>
    <property type="match status" value="1"/>
</dbReference>
<organism evidence="8 9">
    <name type="scientific">Gordonia sesuvii</name>
    <dbReference type="NCBI Taxonomy" id="3116777"/>
    <lineage>
        <taxon>Bacteria</taxon>
        <taxon>Bacillati</taxon>
        <taxon>Actinomycetota</taxon>
        <taxon>Actinomycetes</taxon>
        <taxon>Mycobacteriales</taxon>
        <taxon>Gordoniaceae</taxon>
        <taxon>Gordonia</taxon>
    </lineage>
</organism>
<keyword evidence="9" id="KW-1185">Reference proteome</keyword>
<keyword evidence="5" id="KW-0829">Tyrosine-protein kinase</keyword>
<dbReference type="SUPFAM" id="SSF52540">
    <property type="entry name" value="P-loop containing nucleoside triphosphate hydrolases"/>
    <property type="match status" value="1"/>
</dbReference>
<evidence type="ECO:0000313" key="9">
    <source>
        <dbReference type="Proteomes" id="UP001347146"/>
    </source>
</evidence>
<dbReference type="Pfam" id="PF13614">
    <property type="entry name" value="AAA_31"/>
    <property type="match status" value="1"/>
</dbReference>
<evidence type="ECO:0000256" key="5">
    <source>
        <dbReference type="ARBA" id="ARBA00023137"/>
    </source>
</evidence>
<proteinExistence type="predicted"/>
<dbReference type="CDD" id="cd05387">
    <property type="entry name" value="BY-kinase"/>
    <property type="match status" value="1"/>
</dbReference>
<dbReference type="EMBL" id="JAZDUF010000003">
    <property type="protein sequence ID" value="MEE3851345.1"/>
    <property type="molecule type" value="Genomic_DNA"/>
</dbReference>
<keyword evidence="2" id="KW-0547">Nucleotide-binding</keyword>
<feature type="domain" description="AAA" evidence="7">
    <location>
        <begin position="169"/>
        <end position="297"/>
    </location>
</feature>
<keyword evidence="3" id="KW-0418">Kinase</keyword>
<keyword evidence="6" id="KW-0472">Membrane</keyword>
<feature type="transmembrane region" description="Helical" evidence="6">
    <location>
        <begin position="84"/>
        <end position="104"/>
    </location>
</feature>
<gene>
    <name evidence="8" type="ORF">VZC37_13450</name>
</gene>
<dbReference type="GO" id="GO:0004715">
    <property type="term" value="F:non-membrane spanning protein tyrosine kinase activity"/>
    <property type="evidence" value="ECO:0007669"/>
    <property type="project" value="UniProtKB-EC"/>
</dbReference>
<evidence type="ECO:0000256" key="6">
    <source>
        <dbReference type="SAM" id="Phobius"/>
    </source>
</evidence>
<evidence type="ECO:0000259" key="7">
    <source>
        <dbReference type="Pfam" id="PF13614"/>
    </source>
</evidence>
<dbReference type="InterPro" id="IPR005702">
    <property type="entry name" value="Wzc-like_C"/>
</dbReference>
<accession>A0ABU7ME82</accession>
<dbReference type="NCBIfam" id="TIGR01007">
    <property type="entry name" value="eps_fam"/>
    <property type="match status" value="1"/>
</dbReference>
<evidence type="ECO:0000256" key="4">
    <source>
        <dbReference type="ARBA" id="ARBA00022840"/>
    </source>
</evidence>
<keyword evidence="6" id="KW-1133">Transmembrane helix</keyword>
<dbReference type="EC" id="2.7.10.2" evidence="8"/>
<evidence type="ECO:0000256" key="1">
    <source>
        <dbReference type="ARBA" id="ARBA00022679"/>
    </source>
</evidence>
<sequence length="372" mass="39073">MSVSDARSILSASASDETVLLEISVENPDPAVASELVNAVSVAMVDYVSSLETPANGGDPLAKLTVVTPGSPANEPISPQTLRLTFAGLVGGVLLGVLLLFVYVRLNDRLRDERDIVDVLGASVLATVPSEPPLVDDLAEFEVGGSVAAESYRRLRTNLAFVRVDNPVRSIAVSSPNAAEGKTTTAVNLAAALAESGSSVVLVDADLRRPTVAGRLGVNPEIGLTNILRGDADVADVIQATRRPGLHVLASGPRPPNPTELLGTGRARAAFAQLADRFEYVIVDTPPLLPVIDANVVAQYLDGTLLVLRAGRSRRPDLIEAADRLRLGNVELLGSVLNCVSGTDNRYAYSYHGGVLDGEDSPATHAIGTRRR</sequence>
<dbReference type="PANTHER" id="PTHR32309">
    <property type="entry name" value="TYROSINE-PROTEIN KINASE"/>
    <property type="match status" value="1"/>
</dbReference>
<comment type="caution">
    <text evidence="8">The sequence shown here is derived from an EMBL/GenBank/DDBJ whole genome shotgun (WGS) entry which is preliminary data.</text>
</comment>
<name>A0ABU7ME82_9ACTN</name>
<protein>
    <submittedName>
        <fullName evidence="8">Polysaccharide biosynthesis tyrosine autokinase</fullName>
        <ecNumber evidence="8">2.7.10.2</ecNumber>
    </submittedName>
</protein>
<keyword evidence="6" id="KW-0812">Transmembrane</keyword>
<dbReference type="InterPro" id="IPR025669">
    <property type="entry name" value="AAA_dom"/>
</dbReference>
<evidence type="ECO:0000256" key="2">
    <source>
        <dbReference type="ARBA" id="ARBA00022741"/>
    </source>
</evidence>
<keyword evidence="1 8" id="KW-0808">Transferase</keyword>
<dbReference type="PANTHER" id="PTHR32309:SF31">
    <property type="entry name" value="CAPSULAR EXOPOLYSACCHARIDE FAMILY"/>
    <property type="match status" value="1"/>
</dbReference>
<evidence type="ECO:0000313" key="8">
    <source>
        <dbReference type="EMBL" id="MEE3851345.1"/>
    </source>
</evidence>